<organism evidence="2 3">
    <name type="scientific">Blastomonas marina</name>
    <dbReference type="NCBI Taxonomy" id="1867408"/>
    <lineage>
        <taxon>Bacteria</taxon>
        <taxon>Pseudomonadati</taxon>
        <taxon>Pseudomonadota</taxon>
        <taxon>Alphaproteobacteria</taxon>
        <taxon>Sphingomonadales</taxon>
        <taxon>Sphingomonadaceae</taxon>
        <taxon>Blastomonas</taxon>
    </lineage>
</organism>
<accession>A0ABQ1FFW1</accession>
<protein>
    <recommendedName>
        <fullName evidence="4">Terminase</fullName>
    </recommendedName>
</protein>
<evidence type="ECO:0000313" key="2">
    <source>
        <dbReference type="EMBL" id="GGA11020.1"/>
    </source>
</evidence>
<name>A0ABQ1FFW1_9SPHN</name>
<reference evidence="3" key="1">
    <citation type="journal article" date="2019" name="Int. J. Syst. Evol. Microbiol.">
        <title>The Global Catalogue of Microorganisms (GCM) 10K type strain sequencing project: providing services to taxonomists for standard genome sequencing and annotation.</title>
        <authorList>
            <consortium name="The Broad Institute Genomics Platform"/>
            <consortium name="The Broad Institute Genome Sequencing Center for Infectious Disease"/>
            <person name="Wu L."/>
            <person name="Ma J."/>
        </authorList>
    </citation>
    <scope>NUCLEOTIDE SEQUENCE [LARGE SCALE GENOMIC DNA]</scope>
    <source>
        <strain evidence="3">CGMCC 1.15297</strain>
    </source>
</reference>
<dbReference type="EMBL" id="BMID01000001">
    <property type="protein sequence ID" value="GGA11020.1"/>
    <property type="molecule type" value="Genomic_DNA"/>
</dbReference>
<comment type="caution">
    <text evidence="2">The sequence shown here is derived from an EMBL/GenBank/DDBJ whole genome shotgun (WGS) entry which is preliminary data.</text>
</comment>
<dbReference type="Proteomes" id="UP000603317">
    <property type="component" value="Unassembled WGS sequence"/>
</dbReference>
<proteinExistence type="predicted"/>
<keyword evidence="3" id="KW-1185">Reference proteome</keyword>
<keyword evidence="1" id="KW-0175">Coiled coil</keyword>
<evidence type="ECO:0000256" key="1">
    <source>
        <dbReference type="SAM" id="Coils"/>
    </source>
</evidence>
<evidence type="ECO:0000313" key="3">
    <source>
        <dbReference type="Proteomes" id="UP000603317"/>
    </source>
</evidence>
<feature type="coiled-coil region" evidence="1">
    <location>
        <begin position="178"/>
        <end position="205"/>
    </location>
</feature>
<evidence type="ECO:0008006" key="4">
    <source>
        <dbReference type="Google" id="ProtNLM"/>
    </source>
</evidence>
<sequence>MGTMTEKQRNILLWEEPFLAALARWGNIGRAAKAAGITKSPAYRIRKRDPEFARRWDAALRDAGAAKCRAAKQGEVLPMAYHWERDFMQALAETSNVSAAAARAMVSTREVYDERRRNTAFAAKWRAALYEGYCNLEMEVLGYLRDPAPKRKMDVANALRLLAAHKESIAKEGAQRANVSAAEVRASIERRVQKLREQIAARREREAG</sequence>
<gene>
    <name evidence="2" type="ORF">GCM10010923_22040</name>
</gene>